<reference evidence="1 2" key="1">
    <citation type="submission" date="2018-04" db="EMBL/GenBank/DDBJ databases">
        <title>Genomic Encyclopedia of Archaeal and Bacterial Type Strains, Phase II (KMG-II): from individual species to whole genera.</title>
        <authorList>
            <person name="Goeker M."/>
        </authorList>
    </citation>
    <scope>NUCLEOTIDE SEQUENCE [LARGE SCALE GENOMIC DNA]</scope>
    <source>
        <strain evidence="1 2">DSM 5822</strain>
    </source>
</reference>
<keyword evidence="2" id="KW-1185">Reference proteome</keyword>
<sequence>MSHQDPALVQLEQQLASLSRRRFLKAGLLLGTSAATAVTFPARALAADSGVPTYIRHLSEPEYRLFDKLRVVFLPTERFSDLPSTTEVPVLENLDNMVGRLNADTRFLLSLGCKALEFSTLYKLKRFSSLSNEQALNQLRSWQNGLAVQGGLVVTLKTLLGVAYWRDPRTWQALEYDGPVTAKWGIRRLGNMPLPRDDDDKKMIL</sequence>
<protein>
    <submittedName>
        <fullName evidence="1">Uncharacterized protein</fullName>
    </submittedName>
</protein>
<evidence type="ECO:0000313" key="1">
    <source>
        <dbReference type="EMBL" id="PTQ88275.1"/>
    </source>
</evidence>
<gene>
    <name evidence="1" type="ORF">C8N29_11342</name>
</gene>
<dbReference type="EMBL" id="QAON01000013">
    <property type="protein sequence ID" value="PTQ88275.1"/>
    <property type="molecule type" value="Genomic_DNA"/>
</dbReference>
<dbReference type="Proteomes" id="UP000244223">
    <property type="component" value="Unassembled WGS sequence"/>
</dbReference>
<accession>A0A2T5IWH7</accession>
<dbReference type="OrthoDB" id="6077162at2"/>
<dbReference type="RefSeq" id="WP_107866384.1">
    <property type="nucleotide sequence ID" value="NZ_QAON01000013.1"/>
</dbReference>
<comment type="caution">
    <text evidence="1">The sequence shown here is derived from an EMBL/GenBank/DDBJ whole genome shotgun (WGS) entry which is preliminary data.</text>
</comment>
<dbReference type="InterPro" id="IPR006311">
    <property type="entry name" value="TAT_signal"/>
</dbReference>
<organism evidence="1 2">
    <name type="scientific">Agitococcus lubricus</name>
    <dbReference type="NCBI Taxonomy" id="1077255"/>
    <lineage>
        <taxon>Bacteria</taxon>
        <taxon>Pseudomonadati</taxon>
        <taxon>Pseudomonadota</taxon>
        <taxon>Gammaproteobacteria</taxon>
        <taxon>Moraxellales</taxon>
        <taxon>Moraxellaceae</taxon>
        <taxon>Agitococcus</taxon>
    </lineage>
</organism>
<dbReference type="PROSITE" id="PS51318">
    <property type="entry name" value="TAT"/>
    <property type="match status" value="1"/>
</dbReference>
<dbReference type="AlphaFoldDB" id="A0A2T5IWH7"/>
<proteinExistence type="predicted"/>
<evidence type="ECO:0000313" key="2">
    <source>
        <dbReference type="Proteomes" id="UP000244223"/>
    </source>
</evidence>
<name>A0A2T5IWH7_9GAMM</name>